<gene>
    <name evidence="15" type="primary">cls</name>
    <name evidence="15" type="ORF">CXU09_09720</name>
</gene>
<keyword evidence="10" id="KW-0594">Phospholipid biosynthesis</keyword>
<evidence type="ECO:0000256" key="6">
    <source>
        <dbReference type="ARBA" id="ARBA00022737"/>
    </source>
</evidence>
<proteinExistence type="predicted"/>
<dbReference type="EMBL" id="PJKN01000005">
    <property type="protein sequence ID" value="PNC54793.1"/>
    <property type="molecule type" value="Genomic_DNA"/>
</dbReference>
<dbReference type="PROSITE" id="PS50035">
    <property type="entry name" value="PLD"/>
    <property type="match status" value="2"/>
</dbReference>
<protein>
    <recommendedName>
        <fullName evidence="12">Cardiolipin synthase</fullName>
        <ecNumber evidence="12">2.7.8.-</ecNumber>
    </recommendedName>
</protein>
<dbReference type="EC" id="2.7.8.-" evidence="12"/>
<dbReference type="InterPro" id="IPR027379">
    <property type="entry name" value="CLS_N"/>
</dbReference>
<keyword evidence="6" id="KW-0677">Repeat</keyword>
<evidence type="ECO:0000256" key="7">
    <source>
        <dbReference type="ARBA" id="ARBA00022989"/>
    </source>
</evidence>
<dbReference type="GO" id="GO:0008808">
    <property type="term" value="F:cardiolipin synthase activity"/>
    <property type="evidence" value="ECO:0007669"/>
    <property type="project" value="UniProtKB-UniRule"/>
</dbReference>
<feature type="transmembrane region" description="Helical" evidence="13">
    <location>
        <begin position="68"/>
        <end position="89"/>
    </location>
</feature>
<dbReference type="InterPro" id="IPR025202">
    <property type="entry name" value="PLD-like_dom"/>
</dbReference>
<dbReference type="PANTHER" id="PTHR21248:SF22">
    <property type="entry name" value="PHOSPHOLIPASE D"/>
    <property type="match status" value="1"/>
</dbReference>
<evidence type="ECO:0000256" key="4">
    <source>
        <dbReference type="ARBA" id="ARBA00022679"/>
    </source>
</evidence>
<evidence type="ECO:0000256" key="10">
    <source>
        <dbReference type="ARBA" id="ARBA00023209"/>
    </source>
</evidence>
<evidence type="ECO:0000256" key="11">
    <source>
        <dbReference type="ARBA" id="ARBA00023264"/>
    </source>
</evidence>
<dbReference type="GO" id="GO:0005886">
    <property type="term" value="C:plasma membrane"/>
    <property type="evidence" value="ECO:0007669"/>
    <property type="project" value="UniProtKB-SubCell"/>
</dbReference>
<feature type="domain" description="PLD phosphodiesterase" evidence="14">
    <location>
        <begin position="251"/>
        <end position="278"/>
    </location>
</feature>
<comment type="subcellular location">
    <subcellularLocation>
        <location evidence="1">Cell membrane</location>
        <topology evidence="1">Multi-pass membrane protein</topology>
    </subcellularLocation>
</comment>
<evidence type="ECO:0000256" key="1">
    <source>
        <dbReference type="ARBA" id="ARBA00004651"/>
    </source>
</evidence>
<keyword evidence="5 13" id="KW-0812">Transmembrane</keyword>
<evidence type="ECO:0000256" key="12">
    <source>
        <dbReference type="NCBIfam" id="TIGR04265"/>
    </source>
</evidence>
<dbReference type="InterPro" id="IPR022924">
    <property type="entry name" value="Cardiolipin_synthase"/>
</dbReference>
<comment type="caution">
    <text evidence="15">The sequence shown here is derived from an EMBL/GenBank/DDBJ whole genome shotgun (WGS) entry which is preliminary data.</text>
</comment>
<evidence type="ECO:0000313" key="16">
    <source>
        <dbReference type="Proteomes" id="UP000235914"/>
    </source>
</evidence>
<dbReference type="Pfam" id="PF13396">
    <property type="entry name" value="PLDc_N"/>
    <property type="match status" value="1"/>
</dbReference>
<evidence type="ECO:0000256" key="3">
    <source>
        <dbReference type="ARBA" id="ARBA00022516"/>
    </source>
</evidence>
<evidence type="ECO:0000259" key="14">
    <source>
        <dbReference type="PROSITE" id="PS50035"/>
    </source>
</evidence>
<dbReference type="Pfam" id="PF13091">
    <property type="entry name" value="PLDc_2"/>
    <property type="match status" value="2"/>
</dbReference>
<dbReference type="Proteomes" id="UP000235914">
    <property type="component" value="Unassembled WGS sequence"/>
</dbReference>
<keyword evidence="4" id="KW-0808">Transferase</keyword>
<evidence type="ECO:0000256" key="13">
    <source>
        <dbReference type="SAM" id="Phobius"/>
    </source>
</evidence>
<keyword evidence="9 13" id="KW-0472">Membrane</keyword>
<keyword evidence="11" id="KW-1208">Phospholipid metabolism</keyword>
<dbReference type="GO" id="GO:0032049">
    <property type="term" value="P:cardiolipin biosynthetic process"/>
    <property type="evidence" value="ECO:0007669"/>
    <property type="project" value="UniProtKB-UniRule"/>
</dbReference>
<dbReference type="NCBIfam" id="TIGR04265">
    <property type="entry name" value="bac_cardiolipin"/>
    <property type="match status" value="1"/>
</dbReference>
<name>A0AAP8NKF9_9BACT</name>
<keyword evidence="7 13" id="KW-1133">Transmembrane helix</keyword>
<dbReference type="Gene3D" id="3.30.870.10">
    <property type="entry name" value="Endonuclease Chain A"/>
    <property type="match status" value="2"/>
</dbReference>
<evidence type="ECO:0000256" key="2">
    <source>
        <dbReference type="ARBA" id="ARBA00022475"/>
    </source>
</evidence>
<dbReference type="SUPFAM" id="SSF56024">
    <property type="entry name" value="Phospholipase D/nuclease"/>
    <property type="match status" value="2"/>
</dbReference>
<dbReference type="CDD" id="cd09155">
    <property type="entry name" value="PLDc_PaCLS_like_1"/>
    <property type="match status" value="1"/>
</dbReference>
<dbReference type="CDD" id="cd09161">
    <property type="entry name" value="PLDc_PaCLS_like_2"/>
    <property type="match status" value="1"/>
</dbReference>
<evidence type="ECO:0000256" key="9">
    <source>
        <dbReference type="ARBA" id="ARBA00023136"/>
    </source>
</evidence>
<evidence type="ECO:0000256" key="8">
    <source>
        <dbReference type="ARBA" id="ARBA00023098"/>
    </source>
</evidence>
<organism evidence="15 16">
    <name type="scientific">Akkermansia muciniphila</name>
    <dbReference type="NCBI Taxonomy" id="239935"/>
    <lineage>
        <taxon>Bacteria</taxon>
        <taxon>Pseudomonadati</taxon>
        <taxon>Verrucomicrobiota</taxon>
        <taxon>Verrucomicrobiia</taxon>
        <taxon>Verrucomicrobiales</taxon>
        <taxon>Akkermansiaceae</taxon>
        <taxon>Akkermansia</taxon>
    </lineage>
</organism>
<evidence type="ECO:0000256" key="5">
    <source>
        <dbReference type="ARBA" id="ARBA00022692"/>
    </source>
</evidence>
<dbReference type="AlphaFoldDB" id="A0AAP8NKF9"/>
<dbReference type="PANTHER" id="PTHR21248">
    <property type="entry name" value="CARDIOLIPIN SYNTHASE"/>
    <property type="match status" value="1"/>
</dbReference>
<keyword evidence="3" id="KW-0444">Lipid biosynthesis</keyword>
<evidence type="ECO:0000313" key="15">
    <source>
        <dbReference type="EMBL" id="PNC54793.1"/>
    </source>
</evidence>
<dbReference type="SMART" id="SM00155">
    <property type="entry name" value="PLDc"/>
    <property type="match status" value="2"/>
</dbReference>
<reference evidence="15 16" key="1">
    <citation type="journal article" date="2017" name="BMC Genomics">
        <title>Genome sequencing of 39 Akkermansia muciniphila isolates reveals its population structure, genomic and functional diverisity, and global distribution in mammalian gut microbiotas.</title>
        <authorList>
            <person name="Guo X."/>
            <person name="Li S."/>
            <person name="Zhang J."/>
            <person name="Wu F."/>
            <person name="Li X."/>
            <person name="Wu D."/>
            <person name="Zhang M."/>
            <person name="Ou Z."/>
            <person name="Jie Z."/>
            <person name="Yan Q."/>
            <person name="Li P."/>
            <person name="Yi J."/>
            <person name="Peng Y."/>
        </authorList>
    </citation>
    <scope>NUCLEOTIDE SEQUENCE [LARGE SCALE GENOMIC DNA]</scope>
    <source>
        <strain evidence="15 16">GP43</strain>
    </source>
</reference>
<sequence>MRHLSIISCSKSQPFHFSPPFSSPASFPVFRSMIIPEEPYLGFAAFCHIAGAFCLIPALLHTRTPQGTIAWLISLLAFPYIAVPFYLILGRRRFSGYVETRRRQTDPESAWGELTDKITNCMVPYAVQSSDTAGKIMRTLSNIVRLPVCRGNSCRLLIDAANAFPRIYDAIKNAEHYILIEFFIIKNDSVGQNLKELLIERARAGIRIYMLYDEIGSHKLPPGYISALRKAGVNIEPFNGKRHFLSNILRLNFRNHRKLVVVDGSTAFIGGMNIGREYLGKGALGYWRDTFVQLEGPSVQQTQISFLEDWNWAMLKCGPSSLPRLRWEITPQPEDETLLILPSGPADVIPAWKTALIALANSATRRLWIATPYFVPDEGVMAALQAAALRNVDVRILRPERADHILVKLSSFTFLRDLDTYGIQLWAYQKGFLHQKVVLMDDDIATVGTANLDNRSLALNFEITAVIHSPSACAGVKAMLEQDFSSSKRESLADYNNKSLGFKMLCNLARLTAPVQ</sequence>
<accession>A0AAP8NKF9</accession>
<keyword evidence="2" id="KW-1003">Cell membrane</keyword>
<keyword evidence="8" id="KW-0443">Lipid metabolism</keyword>
<feature type="transmembrane region" description="Helical" evidence="13">
    <location>
        <begin position="40"/>
        <end position="62"/>
    </location>
</feature>
<dbReference type="InterPro" id="IPR001736">
    <property type="entry name" value="PLipase_D/transphosphatidylase"/>
</dbReference>
<feature type="domain" description="PLD phosphodiesterase" evidence="14">
    <location>
        <begin position="429"/>
        <end position="456"/>
    </location>
</feature>